<dbReference type="PRINTS" id="PR00313">
    <property type="entry name" value="CABNDNGRPT"/>
</dbReference>
<dbReference type="GO" id="GO:0016787">
    <property type="term" value="F:hydrolase activity"/>
    <property type="evidence" value="ECO:0007669"/>
    <property type="project" value="UniProtKB-KW"/>
</dbReference>
<gene>
    <name evidence="7" type="ORF">E9232_000513</name>
</gene>
<evidence type="ECO:0000256" key="3">
    <source>
        <dbReference type="ARBA" id="ARBA00022525"/>
    </source>
</evidence>
<feature type="compositionally biased region" description="Gly residues" evidence="5">
    <location>
        <begin position="586"/>
        <end position="596"/>
    </location>
</feature>
<comment type="cofactor">
    <cofactor evidence="1">
        <name>Ca(2+)</name>
        <dbReference type="ChEBI" id="CHEBI:29108"/>
    </cofactor>
</comment>
<feature type="region of interest" description="Disordered" evidence="5">
    <location>
        <begin position="582"/>
        <end position="608"/>
    </location>
</feature>
<keyword evidence="7" id="KW-0378">Hydrolase</keyword>
<protein>
    <submittedName>
        <fullName evidence="7">Serralysin</fullName>
        <ecNumber evidence="7">3.4.24.40</ecNumber>
    </submittedName>
</protein>
<dbReference type="Pfam" id="PF08548">
    <property type="entry name" value="Peptidase_M10_C"/>
    <property type="match status" value="1"/>
</dbReference>
<dbReference type="SUPFAM" id="SSF51120">
    <property type="entry name" value="beta-Roll"/>
    <property type="match status" value="6"/>
</dbReference>
<evidence type="ECO:0000256" key="5">
    <source>
        <dbReference type="SAM" id="MobiDB-lite"/>
    </source>
</evidence>
<sequence length="1100" mass="110360">MSSSGIVKYGLLSSDDDLLADPMAWSSMRKLSNDLLFHHSFADVYRLDAVLAGQSGALADANRAAIGDRSDGFVVHAPASGTVSGAPRPEENGSADTTAAVAASGNQNIDGILAGVRWSDGFITYSDPDAVSDYQAGHPEAFSGFHQMTAQQMIAVHFALNSAIFTQPVGASGFGVEGFTNLGIDYAGSGSGAGTIRVVNTTNPSTAYAYYPANQVYGGDAFFGPSGDAPTAGNYDWHTVIHELGHALGLKHGQETGVYGALPSNVDSIEFSVMTYRTFIGDDTSGYNYETWGAPQTFMMLDIAALQYMYGADFTTNSGNTTYTWSPTDGTTFVNGNIAIDPGGNRIFATIWDGGGVDTYDLSNYSTNLTLDLNPGGYSVFSSAQLAYLGGGPNGGYARGNIFNALLFNGDSRSYIENANGGSGNDTIQGNAVDNVLNGNAGADTINGNSGNDTINGGDGNDTLLGGLGIDVVNGGAGNDVIEGGFSTDTVNGGDGNDTFIVREGEFGDNTTGGAGGDTLDLSNVTSRGSTVNLAAGTYDFVATFGGPYTITGVENVKGTQLADTIIGDAAANSLYGNGGNDTIQGGDGNDGISGGDGDDLIQGGAGNDALTAGGGKDQVYGNDGNDRFFIEQGWNGGIGEAFFGGAGTDTFDASTVIFVGFSATINLQDGIFTDSNFPGYEIWLSSVENAIATDENDIVTGSGETNFLDLGAGDDTGYGLGGNDAILGGAGVDTIDGGDGNDNIQGGAGDDNVRGSAGADILNGGADIDTAIYTEGAAGVTVDLLTGTGVGGNAQGDTLIGIENLIGSTLADTLTGNAGANLLRGWTGNDVLRGGAGADTINGDAGVDTATYTESAVGVAVNLTTGTGLGGNAQGDVLLGIENVDGSNLNDVLTGSAGANVLRGLNGDDILRGTAGADTLDGGAGVDAATYTESAAGVAVNLTSGIGVGGNAAGDILLGIENVNGSQFNDLLIGNAGANVLIGLSGKDTFVGNAGADRFLYTAVGDTTVGANRDVITDFSHSQGDRIDLAAIDANTVAAGNQAFAFIGSAAFTNVAGQLRFAASGSDTIVAGDVNGDGVADFNIQLSGVIALVAGDFSL</sequence>
<dbReference type="PANTHER" id="PTHR38340:SF1">
    <property type="entry name" value="S-LAYER PROTEIN"/>
    <property type="match status" value="1"/>
</dbReference>
<feature type="domain" description="Peptidase M10 serralysin C-terminal" evidence="6">
    <location>
        <begin position="961"/>
        <end position="1098"/>
    </location>
</feature>
<dbReference type="InterPro" id="IPR034033">
    <property type="entry name" value="Serralysin-like"/>
</dbReference>
<dbReference type="PANTHER" id="PTHR38340">
    <property type="entry name" value="S-LAYER PROTEIN"/>
    <property type="match status" value="1"/>
</dbReference>
<reference evidence="7 8" key="1">
    <citation type="submission" date="2023-07" db="EMBL/GenBank/DDBJ databases">
        <title>Sorghum-associated microbial communities from plants grown in Nebraska, USA.</title>
        <authorList>
            <person name="Schachtman D."/>
        </authorList>
    </citation>
    <scope>NUCLEOTIDE SEQUENCE [LARGE SCALE GENOMIC DNA]</scope>
    <source>
        <strain evidence="7 8">584</strain>
    </source>
</reference>
<dbReference type="SUPFAM" id="SSF55486">
    <property type="entry name" value="Metalloproteases ('zincins'), catalytic domain"/>
    <property type="match status" value="1"/>
</dbReference>
<comment type="subcellular location">
    <subcellularLocation>
        <location evidence="2">Secreted</location>
    </subcellularLocation>
</comment>
<dbReference type="EC" id="3.4.24.40" evidence="7"/>
<dbReference type="Proteomes" id="UP001262410">
    <property type="component" value="Unassembled WGS sequence"/>
</dbReference>
<dbReference type="InterPro" id="IPR018511">
    <property type="entry name" value="Hemolysin-typ_Ca-bd_CS"/>
</dbReference>
<evidence type="ECO:0000313" key="8">
    <source>
        <dbReference type="Proteomes" id="UP001262410"/>
    </source>
</evidence>
<evidence type="ECO:0000256" key="1">
    <source>
        <dbReference type="ARBA" id="ARBA00001913"/>
    </source>
</evidence>
<dbReference type="Gene3D" id="2.150.10.10">
    <property type="entry name" value="Serralysin-like metalloprotease, C-terminal"/>
    <property type="match status" value="5"/>
</dbReference>
<keyword evidence="8" id="KW-1185">Reference proteome</keyword>
<dbReference type="InterPro" id="IPR050557">
    <property type="entry name" value="RTX_toxin/Mannuronan_C5-epim"/>
</dbReference>
<dbReference type="EMBL" id="JAVDPW010000001">
    <property type="protein sequence ID" value="MDR6288014.1"/>
    <property type="molecule type" value="Genomic_DNA"/>
</dbReference>
<evidence type="ECO:0000313" key="7">
    <source>
        <dbReference type="EMBL" id="MDR6288014.1"/>
    </source>
</evidence>
<evidence type="ECO:0000256" key="4">
    <source>
        <dbReference type="ARBA" id="ARBA00022737"/>
    </source>
</evidence>
<evidence type="ECO:0000259" key="6">
    <source>
        <dbReference type="Pfam" id="PF08548"/>
    </source>
</evidence>
<dbReference type="InterPro" id="IPR013858">
    <property type="entry name" value="Peptidase_M10B_C"/>
</dbReference>
<dbReference type="Gene3D" id="3.40.390.10">
    <property type="entry name" value="Collagenase (Catalytic Domain)"/>
    <property type="match status" value="1"/>
</dbReference>
<dbReference type="InterPro" id="IPR011049">
    <property type="entry name" value="Serralysin-like_metalloprot_C"/>
</dbReference>
<evidence type="ECO:0000256" key="2">
    <source>
        <dbReference type="ARBA" id="ARBA00004613"/>
    </source>
</evidence>
<dbReference type="PROSITE" id="PS00330">
    <property type="entry name" value="HEMOLYSIN_CALCIUM"/>
    <property type="match status" value="5"/>
</dbReference>
<dbReference type="InterPro" id="IPR024079">
    <property type="entry name" value="MetalloPept_cat_dom_sf"/>
</dbReference>
<accession>A0ABU1JJ04</accession>
<organism evidence="7 8">
    <name type="scientific">Inquilinus ginsengisoli</name>
    <dbReference type="NCBI Taxonomy" id="363840"/>
    <lineage>
        <taxon>Bacteria</taxon>
        <taxon>Pseudomonadati</taxon>
        <taxon>Pseudomonadota</taxon>
        <taxon>Alphaproteobacteria</taxon>
        <taxon>Rhodospirillales</taxon>
        <taxon>Rhodospirillaceae</taxon>
        <taxon>Inquilinus</taxon>
    </lineage>
</organism>
<dbReference type="CDD" id="cd04277">
    <property type="entry name" value="ZnMc_serralysin_like"/>
    <property type="match status" value="1"/>
</dbReference>
<proteinExistence type="predicted"/>
<comment type="caution">
    <text evidence="7">The sequence shown here is derived from an EMBL/GenBank/DDBJ whole genome shotgun (WGS) entry which is preliminary data.</text>
</comment>
<keyword evidence="4" id="KW-0677">Repeat</keyword>
<name>A0ABU1JJ04_9PROT</name>
<dbReference type="InterPro" id="IPR001343">
    <property type="entry name" value="Hemolysn_Ca-bd"/>
</dbReference>
<dbReference type="RefSeq" id="WP_309791951.1">
    <property type="nucleotide sequence ID" value="NZ_JAVDPW010000001.1"/>
</dbReference>
<keyword evidence="3" id="KW-0964">Secreted</keyword>
<dbReference type="Pfam" id="PF00353">
    <property type="entry name" value="HemolysinCabind"/>
    <property type="match status" value="8"/>
</dbReference>